<gene>
    <name evidence="2" type="ORF">ASPACDRAFT_81757</name>
</gene>
<dbReference type="AlphaFoldDB" id="A0A1L9WHL9"/>
<feature type="chain" id="PRO_5012544303" evidence="1">
    <location>
        <begin position="19"/>
        <end position="162"/>
    </location>
</feature>
<sequence length="162" mass="16676">MKYPIAAVVSALAASAAALPFPSSYTLVADGGWTVVTDGTHAFIGTGDIDNYPVLILKGGNNNSKITGAAQHRSSAGVQHLYVMGSTDAPVTLTSPDADAPSGAVVAGFGVDNQNYLTVNGKSSAFGVDPNSGQIREIYHLGKGSDSQYQPISLWVKECKGC</sequence>
<dbReference type="OrthoDB" id="5430620at2759"/>
<dbReference type="RefSeq" id="XP_020051947.1">
    <property type="nucleotide sequence ID" value="XM_020205950.1"/>
</dbReference>
<organism evidence="2 3">
    <name type="scientific">Aspergillus aculeatus (strain ATCC 16872 / CBS 172.66 / WB 5094)</name>
    <dbReference type="NCBI Taxonomy" id="690307"/>
    <lineage>
        <taxon>Eukaryota</taxon>
        <taxon>Fungi</taxon>
        <taxon>Dikarya</taxon>
        <taxon>Ascomycota</taxon>
        <taxon>Pezizomycotina</taxon>
        <taxon>Eurotiomycetes</taxon>
        <taxon>Eurotiomycetidae</taxon>
        <taxon>Eurotiales</taxon>
        <taxon>Aspergillaceae</taxon>
        <taxon>Aspergillus</taxon>
        <taxon>Aspergillus subgen. Circumdati</taxon>
    </lineage>
</organism>
<protein>
    <submittedName>
        <fullName evidence="2">Uncharacterized protein</fullName>
    </submittedName>
</protein>
<dbReference type="GeneID" id="30979764"/>
<reference evidence="3" key="1">
    <citation type="journal article" date="2017" name="Genome Biol.">
        <title>Comparative genomics reveals high biological diversity and specific adaptations in the industrially and medically important fungal genus Aspergillus.</title>
        <authorList>
            <person name="de Vries R.P."/>
            <person name="Riley R."/>
            <person name="Wiebenga A."/>
            <person name="Aguilar-Osorio G."/>
            <person name="Amillis S."/>
            <person name="Uchima C.A."/>
            <person name="Anderluh G."/>
            <person name="Asadollahi M."/>
            <person name="Askin M."/>
            <person name="Barry K."/>
            <person name="Battaglia E."/>
            <person name="Bayram O."/>
            <person name="Benocci T."/>
            <person name="Braus-Stromeyer S.A."/>
            <person name="Caldana C."/>
            <person name="Canovas D."/>
            <person name="Cerqueira G.C."/>
            <person name="Chen F."/>
            <person name="Chen W."/>
            <person name="Choi C."/>
            <person name="Clum A."/>
            <person name="Dos Santos R.A."/>
            <person name="Damasio A.R."/>
            <person name="Diallinas G."/>
            <person name="Emri T."/>
            <person name="Fekete E."/>
            <person name="Flipphi M."/>
            <person name="Freyberg S."/>
            <person name="Gallo A."/>
            <person name="Gournas C."/>
            <person name="Habgood R."/>
            <person name="Hainaut M."/>
            <person name="Harispe M.L."/>
            <person name="Henrissat B."/>
            <person name="Hilden K.S."/>
            <person name="Hope R."/>
            <person name="Hossain A."/>
            <person name="Karabika E."/>
            <person name="Karaffa L."/>
            <person name="Karanyi Z."/>
            <person name="Krasevec N."/>
            <person name="Kuo A."/>
            <person name="Kusch H."/>
            <person name="LaButti K."/>
            <person name="Lagendijk E.L."/>
            <person name="Lapidus A."/>
            <person name="Levasseur A."/>
            <person name="Lindquist E."/>
            <person name="Lipzen A."/>
            <person name="Logrieco A.F."/>
            <person name="MacCabe A."/>
            <person name="Maekelae M.R."/>
            <person name="Malavazi I."/>
            <person name="Melin P."/>
            <person name="Meyer V."/>
            <person name="Mielnichuk N."/>
            <person name="Miskei M."/>
            <person name="Molnar A.P."/>
            <person name="Mule G."/>
            <person name="Ngan C.Y."/>
            <person name="Orejas M."/>
            <person name="Orosz E."/>
            <person name="Ouedraogo J.P."/>
            <person name="Overkamp K.M."/>
            <person name="Park H.-S."/>
            <person name="Perrone G."/>
            <person name="Piumi F."/>
            <person name="Punt P.J."/>
            <person name="Ram A.F."/>
            <person name="Ramon A."/>
            <person name="Rauscher S."/>
            <person name="Record E."/>
            <person name="Riano-Pachon D.M."/>
            <person name="Robert V."/>
            <person name="Roehrig J."/>
            <person name="Ruller R."/>
            <person name="Salamov A."/>
            <person name="Salih N.S."/>
            <person name="Samson R.A."/>
            <person name="Sandor E."/>
            <person name="Sanguinetti M."/>
            <person name="Schuetze T."/>
            <person name="Sepcic K."/>
            <person name="Shelest E."/>
            <person name="Sherlock G."/>
            <person name="Sophianopoulou V."/>
            <person name="Squina F.M."/>
            <person name="Sun H."/>
            <person name="Susca A."/>
            <person name="Todd R.B."/>
            <person name="Tsang A."/>
            <person name="Unkles S.E."/>
            <person name="van de Wiele N."/>
            <person name="van Rossen-Uffink D."/>
            <person name="Oliveira J.V."/>
            <person name="Vesth T.C."/>
            <person name="Visser J."/>
            <person name="Yu J.-H."/>
            <person name="Zhou M."/>
            <person name="Andersen M.R."/>
            <person name="Archer D.B."/>
            <person name="Baker S.E."/>
            <person name="Benoit I."/>
            <person name="Brakhage A.A."/>
            <person name="Braus G.H."/>
            <person name="Fischer R."/>
            <person name="Frisvad J.C."/>
            <person name="Goldman G.H."/>
            <person name="Houbraken J."/>
            <person name="Oakley B."/>
            <person name="Pocsi I."/>
            <person name="Scazzocchio C."/>
            <person name="Seiboth B."/>
            <person name="vanKuyk P.A."/>
            <person name="Wortman J."/>
            <person name="Dyer P.S."/>
            <person name="Grigoriev I.V."/>
        </authorList>
    </citation>
    <scope>NUCLEOTIDE SEQUENCE [LARGE SCALE GENOMIC DNA]</scope>
    <source>
        <strain evidence="3">ATCC 16872 / CBS 172.66 / WB 5094</strain>
    </source>
</reference>
<evidence type="ECO:0000313" key="2">
    <source>
        <dbReference type="EMBL" id="OJJ95607.1"/>
    </source>
</evidence>
<dbReference type="VEuPathDB" id="FungiDB:ASPACDRAFT_81757"/>
<feature type="signal peptide" evidence="1">
    <location>
        <begin position="1"/>
        <end position="18"/>
    </location>
</feature>
<evidence type="ECO:0000313" key="3">
    <source>
        <dbReference type="Proteomes" id="UP000184546"/>
    </source>
</evidence>
<evidence type="ECO:0000256" key="1">
    <source>
        <dbReference type="SAM" id="SignalP"/>
    </source>
</evidence>
<name>A0A1L9WHL9_ASPA1</name>
<keyword evidence="3" id="KW-1185">Reference proteome</keyword>
<dbReference type="OMA" id="ITGHKQY"/>
<proteinExistence type="predicted"/>
<dbReference type="EMBL" id="KV878988">
    <property type="protein sequence ID" value="OJJ95607.1"/>
    <property type="molecule type" value="Genomic_DNA"/>
</dbReference>
<dbReference type="Proteomes" id="UP000184546">
    <property type="component" value="Unassembled WGS sequence"/>
</dbReference>
<accession>A0A1L9WHL9</accession>
<keyword evidence="1" id="KW-0732">Signal</keyword>